<keyword evidence="2" id="KW-1133">Transmembrane helix</keyword>
<dbReference type="Gene3D" id="2.10.22.10">
    <property type="entry name" value="Antistasin, domain 1"/>
    <property type="match status" value="1"/>
</dbReference>
<dbReference type="GeneID" id="68107918"/>
<reference evidence="4 5" key="1">
    <citation type="journal article" date="2019" name="Sci. Rep.">
        <title>Nanopore sequencing improves the draft genome of the human pathogenic amoeba Naegleria fowleri.</title>
        <authorList>
            <person name="Liechti N."/>
            <person name="Schurch N."/>
            <person name="Bruggmann R."/>
            <person name="Wittwer M."/>
        </authorList>
    </citation>
    <scope>NUCLEOTIDE SEQUENCE [LARGE SCALE GENOMIC DNA]</scope>
    <source>
        <strain evidence="4 5">ATCC 30894</strain>
    </source>
</reference>
<dbReference type="Pfam" id="PF02822">
    <property type="entry name" value="Antistasin"/>
    <property type="match status" value="1"/>
</dbReference>
<keyword evidence="2" id="KW-0812">Transmembrane</keyword>
<protein>
    <recommendedName>
        <fullName evidence="3">Antistasin-like domain-containing protein</fullName>
    </recommendedName>
</protein>
<sequence length="158" mass="17109">MSSTPPHHKTSATIYNPTVMRGSEFLLIVISGTLLLLVVLMSTTFSLITATTTTTIRSGTNHNGEKEQPSPLFNSHSEQVNVEFQNYMKERLGDESSSSSSLSDDQEDVVQEDSSSSSSSCGPVCAIFCEYGHVLDERGCPTCACLTPPNTQPSDLQR</sequence>
<dbReference type="Proteomes" id="UP000444721">
    <property type="component" value="Unassembled WGS sequence"/>
</dbReference>
<evidence type="ECO:0000256" key="2">
    <source>
        <dbReference type="SAM" id="Phobius"/>
    </source>
</evidence>
<dbReference type="InterPro" id="IPR004094">
    <property type="entry name" value="Antistasin-like"/>
</dbReference>
<dbReference type="EMBL" id="VFQX01000002">
    <property type="protein sequence ID" value="KAF0984801.1"/>
    <property type="molecule type" value="Genomic_DNA"/>
</dbReference>
<dbReference type="GO" id="GO:0004867">
    <property type="term" value="F:serine-type endopeptidase inhibitor activity"/>
    <property type="evidence" value="ECO:0007669"/>
    <property type="project" value="InterPro"/>
</dbReference>
<evidence type="ECO:0000313" key="4">
    <source>
        <dbReference type="EMBL" id="KAF0984801.1"/>
    </source>
</evidence>
<dbReference type="OrthoDB" id="6133842at2759"/>
<dbReference type="AlphaFoldDB" id="A0A6A5CBZ4"/>
<evidence type="ECO:0000313" key="5">
    <source>
        <dbReference type="Proteomes" id="UP000444721"/>
    </source>
</evidence>
<accession>A0A6A5CBZ4</accession>
<dbReference type="VEuPathDB" id="AmoebaDB:NF0094110"/>
<keyword evidence="5" id="KW-1185">Reference proteome</keyword>
<feature type="domain" description="Antistasin-like" evidence="3">
    <location>
        <begin position="117"/>
        <end position="145"/>
    </location>
</feature>
<dbReference type="PROSITE" id="PS51252">
    <property type="entry name" value="ANTISTASIN"/>
    <property type="match status" value="1"/>
</dbReference>
<comment type="caution">
    <text evidence="4">The sequence shown here is derived from an EMBL/GenBank/DDBJ whole genome shotgun (WGS) entry which is preliminary data.</text>
</comment>
<keyword evidence="2" id="KW-0472">Membrane</keyword>
<proteinExistence type="predicted"/>
<dbReference type="SUPFAM" id="SSF57262">
    <property type="entry name" value="Leech antihemostatic proteins"/>
    <property type="match status" value="1"/>
</dbReference>
<gene>
    <name evidence="4" type="ORF">FDP41_000700</name>
</gene>
<organism evidence="4 5">
    <name type="scientific">Naegleria fowleri</name>
    <name type="common">Brain eating amoeba</name>
    <dbReference type="NCBI Taxonomy" id="5763"/>
    <lineage>
        <taxon>Eukaryota</taxon>
        <taxon>Discoba</taxon>
        <taxon>Heterolobosea</taxon>
        <taxon>Tetramitia</taxon>
        <taxon>Eutetramitia</taxon>
        <taxon>Vahlkampfiidae</taxon>
        <taxon>Naegleria</taxon>
    </lineage>
</organism>
<name>A0A6A5CBZ4_NAEFO</name>
<dbReference type="InterPro" id="IPR011061">
    <property type="entry name" value="Hirudin/antistatin"/>
</dbReference>
<evidence type="ECO:0000256" key="1">
    <source>
        <dbReference type="SAM" id="MobiDB-lite"/>
    </source>
</evidence>
<dbReference type="VEuPathDB" id="AmoebaDB:NfTy_031310"/>
<dbReference type="RefSeq" id="XP_044569514.1">
    <property type="nucleotide sequence ID" value="XM_044710697.1"/>
</dbReference>
<dbReference type="VEuPathDB" id="AmoebaDB:FDP41_000700"/>
<feature type="transmembrane region" description="Helical" evidence="2">
    <location>
        <begin position="25"/>
        <end position="48"/>
    </location>
</feature>
<feature type="compositionally biased region" description="Polar residues" evidence="1">
    <location>
        <begin position="71"/>
        <end position="84"/>
    </location>
</feature>
<feature type="region of interest" description="Disordered" evidence="1">
    <location>
        <begin position="56"/>
        <end position="121"/>
    </location>
</feature>
<evidence type="ECO:0000259" key="3">
    <source>
        <dbReference type="PROSITE" id="PS51252"/>
    </source>
</evidence>